<dbReference type="Proteomes" id="UP001341840">
    <property type="component" value="Unassembled WGS sequence"/>
</dbReference>
<comment type="function">
    <text evidence="1">Essential component of the TIM23 complex, a complex that mediates the translocation of transit peptide-containing proteins across the mitochondrial inner membrane.</text>
</comment>
<dbReference type="InterPro" id="IPR023214">
    <property type="entry name" value="HAD_sf"/>
</dbReference>
<comment type="similarity">
    <text evidence="1">Belongs to the TIM50 family.</text>
</comment>
<keyword evidence="4" id="KW-1185">Reference proteome</keyword>
<dbReference type="PROSITE" id="PS50969">
    <property type="entry name" value="FCP1"/>
    <property type="match status" value="1"/>
</dbReference>
<keyword evidence="1" id="KW-0813">Transport</keyword>
<keyword evidence="1" id="KW-0811">Translocation</keyword>
<comment type="caution">
    <text evidence="3">The sequence shown here is derived from an EMBL/GenBank/DDBJ whole genome shotgun (WGS) entry which is preliminary data.</text>
</comment>
<evidence type="ECO:0000259" key="2">
    <source>
        <dbReference type="PROSITE" id="PS50969"/>
    </source>
</evidence>
<dbReference type="CDD" id="cd07521">
    <property type="entry name" value="HAD_FCP1-like"/>
    <property type="match status" value="1"/>
</dbReference>
<accession>A0ABU6Y1D9</accession>
<feature type="domain" description="FCP1 homology" evidence="2">
    <location>
        <begin position="17"/>
        <end position="162"/>
    </location>
</feature>
<dbReference type="Pfam" id="PF03031">
    <property type="entry name" value="NIF"/>
    <property type="match status" value="1"/>
</dbReference>
<reference evidence="3 4" key="1">
    <citation type="journal article" date="2023" name="Plants (Basel)">
        <title>Bridging the Gap: Combining Genomics and Transcriptomics Approaches to Understand Stylosanthes scabra, an Orphan Legume from the Brazilian Caatinga.</title>
        <authorList>
            <person name="Ferreira-Neto J.R.C."/>
            <person name="da Silva M.D."/>
            <person name="Binneck E."/>
            <person name="de Melo N.F."/>
            <person name="da Silva R.H."/>
            <person name="de Melo A.L.T.M."/>
            <person name="Pandolfi V."/>
            <person name="Bustamante F.O."/>
            <person name="Brasileiro-Vidal A.C."/>
            <person name="Benko-Iseppon A.M."/>
        </authorList>
    </citation>
    <scope>NUCLEOTIDE SEQUENCE [LARGE SCALE GENOMIC DNA]</scope>
    <source>
        <tissue evidence="3">Leaves</tissue>
    </source>
</reference>
<keyword evidence="1" id="KW-0496">Mitochondrion</keyword>
<keyword evidence="1" id="KW-0653">Protein transport</keyword>
<comment type="subcellular location">
    <subcellularLocation>
        <location evidence="1">Mitochondrion inner membrane</location>
        <topology evidence="1">Single-pass membrane protein</topology>
    </subcellularLocation>
</comment>
<organism evidence="3 4">
    <name type="scientific">Stylosanthes scabra</name>
    <dbReference type="NCBI Taxonomy" id="79078"/>
    <lineage>
        <taxon>Eukaryota</taxon>
        <taxon>Viridiplantae</taxon>
        <taxon>Streptophyta</taxon>
        <taxon>Embryophyta</taxon>
        <taxon>Tracheophyta</taxon>
        <taxon>Spermatophyta</taxon>
        <taxon>Magnoliopsida</taxon>
        <taxon>eudicotyledons</taxon>
        <taxon>Gunneridae</taxon>
        <taxon>Pentapetalae</taxon>
        <taxon>rosids</taxon>
        <taxon>fabids</taxon>
        <taxon>Fabales</taxon>
        <taxon>Fabaceae</taxon>
        <taxon>Papilionoideae</taxon>
        <taxon>50 kb inversion clade</taxon>
        <taxon>dalbergioids sensu lato</taxon>
        <taxon>Dalbergieae</taxon>
        <taxon>Pterocarpus clade</taxon>
        <taxon>Stylosanthes</taxon>
    </lineage>
</organism>
<evidence type="ECO:0000313" key="4">
    <source>
        <dbReference type="Proteomes" id="UP001341840"/>
    </source>
</evidence>
<dbReference type="SMART" id="SM00577">
    <property type="entry name" value="CPDc"/>
    <property type="match status" value="1"/>
</dbReference>
<keyword evidence="1" id="KW-0809">Transit peptide</keyword>
<name>A0ABU6Y1D9_9FABA</name>
<comment type="subunit">
    <text evidence="1">Component of the TIM23 complex.</text>
</comment>
<protein>
    <recommendedName>
        <fullName evidence="1">Mitochondrial import inner membrane translocase subunit TIM50</fullName>
    </recommendedName>
</protein>
<dbReference type="Gene3D" id="3.40.50.1000">
    <property type="entry name" value="HAD superfamily/HAD-like"/>
    <property type="match status" value="1"/>
</dbReference>
<proteinExistence type="inferred from homology"/>
<dbReference type="InterPro" id="IPR004274">
    <property type="entry name" value="FCP1_dom"/>
</dbReference>
<dbReference type="InterPro" id="IPR036412">
    <property type="entry name" value="HAD-like_sf"/>
</dbReference>
<sequence>IFTEPYTDKLLPDLHPHGRDTITLVLDLEDTLIYYVWNAEESHWDPFKRPGASAFLEHLAQLYEIVVYADEQSLHVDAVINKVDVNHCIAHRLSRPATKYQNGKLFRDLSKLNRDEARVIYLSAYALENCLQHENCVQIKPCKKHDIDDTTLLDVRAVLQSYQGLDIPTEFIRRSKEQQQR</sequence>
<evidence type="ECO:0000256" key="1">
    <source>
        <dbReference type="RuleBase" id="RU365079"/>
    </source>
</evidence>
<evidence type="ECO:0000313" key="3">
    <source>
        <dbReference type="EMBL" id="MED6202593.1"/>
    </source>
</evidence>
<gene>
    <name evidence="3" type="ORF">PIB30_107105</name>
</gene>
<dbReference type="PANTHER" id="PTHR12210">
    <property type="entry name" value="DULLARD PROTEIN PHOSPHATASE"/>
    <property type="match status" value="1"/>
</dbReference>
<dbReference type="InterPro" id="IPR050365">
    <property type="entry name" value="TIM50"/>
</dbReference>
<dbReference type="EMBL" id="JASCZI010215889">
    <property type="protein sequence ID" value="MED6202593.1"/>
    <property type="molecule type" value="Genomic_DNA"/>
</dbReference>
<feature type="non-terminal residue" evidence="3">
    <location>
        <position position="1"/>
    </location>
</feature>
<dbReference type="SUPFAM" id="SSF56784">
    <property type="entry name" value="HAD-like"/>
    <property type="match status" value="1"/>
</dbReference>